<evidence type="ECO:0000259" key="1">
    <source>
        <dbReference type="PROSITE" id="PS50191"/>
    </source>
</evidence>
<reference evidence="2" key="1">
    <citation type="submission" date="2021-12" db="EMBL/GenBank/DDBJ databases">
        <authorList>
            <person name="King R."/>
        </authorList>
    </citation>
    <scope>NUCLEOTIDE SEQUENCE</scope>
</reference>
<dbReference type="Pfam" id="PF00650">
    <property type="entry name" value="CRAL_TRIO"/>
    <property type="match status" value="1"/>
</dbReference>
<feature type="domain" description="CRAL-TRIO" evidence="1">
    <location>
        <begin position="89"/>
        <end position="254"/>
    </location>
</feature>
<dbReference type="Gene3D" id="1.10.8.20">
    <property type="entry name" value="N-terminal domain of phosphatidylinositol transfer protein sec14p"/>
    <property type="match status" value="1"/>
</dbReference>
<organism evidence="2 3">
    <name type="scientific">Chilo suppressalis</name>
    <name type="common">Asiatic rice borer moth</name>
    <dbReference type="NCBI Taxonomy" id="168631"/>
    <lineage>
        <taxon>Eukaryota</taxon>
        <taxon>Metazoa</taxon>
        <taxon>Ecdysozoa</taxon>
        <taxon>Arthropoda</taxon>
        <taxon>Hexapoda</taxon>
        <taxon>Insecta</taxon>
        <taxon>Pterygota</taxon>
        <taxon>Neoptera</taxon>
        <taxon>Endopterygota</taxon>
        <taxon>Lepidoptera</taxon>
        <taxon>Glossata</taxon>
        <taxon>Ditrysia</taxon>
        <taxon>Pyraloidea</taxon>
        <taxon>Crambidae</taxon>
        <taxon>Crambinae</taxon>
        <taxon>Chilo</taxon>
    </lineage>
</organism>
<name>A0ABN8BB92_CHISP</name>
<dbReference type="PRINTS" id="PR00180">
    <property type="entry name" value="CRETINALDHBP"/>
</dbReference>
<dbReference type="SUPFAM" id="SSF52087">
    <property type="entry name" value="CRAL/TRIO domain"/>
    <property type="match status" value="1"/>
</dbReference>
<accession>A0ABN8BB92</accession>
<dbReference type="Proteomes" id="UP001153292">
    <property type="component" value="Chromosome 3"/>
</dbReference>
<dbReference type="SMART" id="SM00516">
    <property type="entry name" value="SEC14"/>
    <property type="match status" value="1"/>
</dbReference>
<dbReference type="InterPro" id="IPR001251">
    <property type="entry name" value="CRAL-TRIO_dom"/>
</dbReference>
<dbReference type="Gene3D" id="3.40.525.10">
    <property type="entry name" value="CRAL-TRIO lipid binding domain"/>
    <property type="match status" value="1"/>
</dbReference>
<gene>
    <name evidence="2" type="ORF">CHILSU_LOCUS8058</name>
</gene>
<dbReference type="EMBL" id="OU963896">
    <property type="protein sequence ID" value="CAH0404714.1"/>
    <property type="molecule type" value="Genomic_DNA"/>
</dbReference>
<dbReference type="Gene3D" id="1.20.5.1200">
    <property type="entry name" value="Alpha-tocopherol transfer"/>
    <property type="match status" value="1"/>
</dbReference>
<dbReference type="PANTHER" id="PTHR10174:SF216">
    <property type="entry name" value="CRAL-TRIO DOMAIN-CONTAINING PROTEIN-RELATED"/>
    <property type="match status" value="1"/>
</dbReference>
<evidence type="ECO:0000313" key="3">
    <source>
        <dbReference type="Proteomes" id="UP001153292"/>
    </source>
</evidence>
<keyword evidence="3" id="KW-1185">Reference proteome</keyword>
<dbReference type="SUPFAM" id="SSF46938">
    <property type="entry name" value="CRAL/TRIO N-terminal domain"/>
    <property type="match status" value="1"/>
</dbReference>
<evidence type="ECO:0000313" key="2">
    <source>
        <dbReference type="EMBL" id="CAH0404714.1"/>
    </source>
</evidence>
<proteinExistence type="predicted"/>
<protein>
    <recommendedName>
        <fullName evidence="1">CRAL-TRIO domain-containing protein</fullName>
    </recommendedName>
</protein>
<dbReference type="CDD" id="cd00170">
    <property type="entry name" value="SEC14"/>
    <property type="match status" value="1"/>
</dbReference>
<dbReference type="PANTHER" id="PTHR10174">
    <property type="entry name" value="ALPHA-TOCOPHEROL TRANSFER PROTEIN-RELATED"/>
    <property type="match status" value="1"/>
</dbReference>
<dbReference type="PROSITE" id="PS50191">
    <property type="entry name" value="CRAL_TRIO"/>
    <property type="match status" value="1"/>
</dbReference>
<sequence>MVRELTPELAKIAKEELNENPKQILNDLNQIKEWISKQHHLKARTDDQWLLALLRGCKFSLEKVKVKIDFYYSLRSSAPEITLRLKPTQPEFLDFIRIGTIVILPKPKTGLNPRMILIRPGMYDPQVNSVADVMCALYYLVQILLMEDDTSTILGTKVLVDYEGVTMTHLTQANPSLLRKMILVGQDSLPLRLRGSHHFNLPTGIEIIFTLISGFLNEKAKQRLRIHKNVDDILEFVPKEILPTEYGGDGGSLREILDHWVSKIVEYKTWMQQEEQFGSDESRRIKISSDEVVGSFRSLDID</sequence>
<dbReference type="InterPro" id="IPR036273">
    <property type="entry name" value="CRAL/TRIO_N_dom_sf"/>
</dbReference>
<dbReference type="InterPro" id="IPR036865">
    <property type="entry name" value="CRAL-TRIO_dom_sf"/>
</dbReference>